<gene>
    <name evidence="3" type="ORF">Asera_12050</name>
</gene>
<evidence type="ECO:0000256" key="1">
    <source>
        <dbReference type="SAM" id="MobiDB-lite"/>
    </source>
</evidence>
<organism evidence="3 4">
    <name type="scientific">Actinocatenispora sera</name>
    <dbReference type="NCBI Taxonomy" id="390989"/>
    <lineage>
        <taxon>Bacteria</taxon>
        <taxon>Bacillati</taxon>
        <taxon>Actinomycetota</taxon>
        <taxon>Actinomycetes</taxon>
        <taxon>Micromonosporales</taxon>
        <taxon>Micromonosporaceae</taxon>
        <taxon>Actinocatenispora</taxon>
    </lineage>
</organism>
<dbReference type="Pfam" id="PF04149">
    <property type="entry name" value="DUF397"/>
    <property type="match status" value="1"/>
</dbReference>
<sequence>MSRADLARARWRKSSRSGSTGNCVEVADNLVGVVAVRDSKDPEGAALVVAPRAFGAFTAAVRSGKL</sequence>
<keyword evidence="4" id="KW-1185">Reference proteome</keyword>
<feature type="domain" description="DUF397" evidence="2">
    <location>
        <begin position="9"/>
        <end position="62"/>
    </location>
</feature>
<dbReference type="KEGG" id="aser:Asera_12050"/>
<reference evidence="3" key="1">
    <citation type="submission" date="2020-08" db="EMBL/GenBank/DDBJ databases">
        <title>Whole genome shotgun sequence of Actinocatenispora sera NBRC 101916.</title>
        <authorList>
            <person name="Komaki H."/>
            <person name="Tamura T."/>
        </authorList>
    </citation>
    <scope>NUCLEOTIDE SEQUENCE</scope>
    <source>
        <strain evidence="3">NBRC 101916</strain>
    </source>
</reference>
<dbReference type="OrthoDB" id="4558943at2"/>
<dbReference type="InterPro" id="IPR007278">
    <property type="entry name" value="DUF397"/>
</dbReference>
<evidence type="ECO:0000313" key="4">
    <source>
        <dbReference type="Proteomes" id="UP000680750"/>
    </source>
</evidence>
<protein>
    <submittedName>
        <fullName evidence="3">DUF397 domain-containing protein</fullName>
    </submittedName>
</protein>
<dbReference type="RefSeq" id="WP_030445331.1">
    <property type="nucleotide sequence ID" value="NZ_AP023354.1"/>
</dbReference>
<evidence type="ECO:0000313" key="3">
    <source>
        <dbReference type="EMBL" id="BCJ27097.1"/>
    </source>
</evidence>
<dbReference type="Proteomes" id="UP000680750">
    <property type="component" value="Chromosome"/>
</dbReference>
<dbReference type="EMBL" id="AP023354">
    <property type="protein sequence ID" value="BCJ27097.1"/>
    <property type="molecule type" value="Genomic_DNA"/>
</dbReference>
<accession>A0A810KW26</accession>
<feature type="region of interest" description="Disordered" evidence="1">
    <location>
        <begin position="1"/>
        <end position="20"/>
    </location>
</feature>
<name>A0A810KW26_9ACTN</name>
<proteinExistence type="predicted"/>
<evidence type="ECO:0000259" key="2">
    <source>
        <dbReference type="Pfam" id="PF04149"/>
    </source>
</evidence>
<dbReference type="AlphaFoldDB" id="A0A810KW26"/>